<dbReference type="AlphaFoldDB" id="A0AAN6FEM8"/>
<protein>
    <submittedName>
        <fullName evidence="2">Uncharacterized protein</fullName>
    </submittedName>
</protein>
<feature type="compositionally biased region" description="Basic and acidic residues" evidence="1">
    <location>
        <begin position="60"/>
        <end position="88"/>
    </location>
</feature>
<feature type="region of interest" description="Disordered" evidence="1">
    <location>
        <begin position="60"/>
        <end position="248"/>
    </location>
</feature>
<comment type="caution">
    <text evidence="2">The sequence shown here is derived from an EMBL/GenBank/DDBJ whole genome shotgun (WGS) entry which is preliminary data.</text>
</comment>
<evidence type="ECO:0000313" key="2">
    <source>
        <dbReference type="EMBL" id="KAK0316901.1"/>
    </source>
</evidence>
<feature type="compositionally biased region" description="Basic and acidic residues" evidence="1">
    <location>
        <begin position="206"/>
        <end position="216"/>
    </location>
</feature>
<dbReference type="PANTHER" id="PTHR40132:SF1">
    <property type="entry name" value="PRE-MRNA-SPLICING FACTOR 38B"/>
    <property type="match status" value="1"/>
</dbReference>
<sequence length="357" mass="40237">MPLGEALDDDYVANLLKRDAETHRSRSALGLPSTSSPRVRAKDAPRPNIRFLRNIIRETEGHNAALKAKEEEESRLRLRELKRNERGASGKRKREGGGDGGGGMRSKKVKSGERDGRWASAFCGLGTAERSSASKDVRGEARVRSKDHQAVGSRSERPSSRPEDSTHTAKRHREERSKRTEPKYVKERRQRDRSASDGSRSPPNRRKNDTTAHNDAELSDPDPLESGIGPRLAPQSRPRGPGAQNMYMPCTIDSRFASNYDPSTDVALNDDEADRDDWDMALEALRDRTNWKTNQAERLKAAGFTDEEVGRWKKGGERGEKDVEDVRWKKKGDGREWDRGKVVDEEGRVETKAEWAR</sequence>
<accession>A0AAN6FEM8</accession>
<name>A0AAN6FEM8_9PEZI</name>
<organism evidence="2 3">
    <name type="scientific">Friedmanniomyces endolithicus</name>
    <dbReference type="NCBI Taxonomy" id="329885"/>
    <lineage>
        <taxon>Eukaryota</taxon>
        <taxon>Fungi</taxon>
        <taxon>Dikarya</taxon>
        <taxon>Ascomycota</taxon>
        <taxon>Pezizomycotina</taxon>
        <taxon>Dothideomycetes</taxon>
        <taxon>Dothideomycetidae</taxon>
        <taxon>Mycosphaerellales</taxon>
        <taxon>Teratosphaeriaceae</taxon>
        <taxon>Friedmanniomyces</taxon>
    </lineage>
</organism>
<evidence type="ECO:0000313" key="3">
    <source>
        <dbReference type="Proteomes" id="UP001168146"/>
    </source>
</evidence>
<evidence type="ECO:0000256" key="1">
    <source>
        <dbReference type="SAM" id="MobiDB-lite"/>
    </source>
</evidence>
<dbReference type="PANTHER" id="PTHR40132">
    <property type="entry name" value="PRE-MRNA-SPLICING FACTOR 38B"/>
    <property type="match status" value="1"/>
</dbReference>
<feature type="region of interest" description="Disordered" evidence="1">
    <location>
        <begin position="20"/>
        <end position="47"/>
    </location>
</feature>
<reference evidence="2" key="1">
    <citation type="submission" date="2021-12" db="EMBL/GenBank/DDBJ databases">
        <title>Black yeast isolated from Biological Soil Crust.</title>
        <authorList>
            <person name="Kurbessoian T."/>
        </authorList>
    </citation>
    <scope>NUCLEOTIDE SEQUENCE</scope>
    <source>
        <strain evidence="2">CCFEE 5208</strain>
    </source>
</reference>
<gene>
    <name evidence="2" type="ORF">LTR82_012043</name>
</gene>
<dbReference type="EMBL" id="JASUXU010000047">
    <property type="protein sequence ID" value="KAK0316901.1"/>
    <property type="molecule type" value="Genomic_DNA"/>
</dbReference>
<feature type="compositionally biased region" description="Basic and acidic residues" evidence="1">
    <location>
        <begin position="132"/>
        <end position="195"/>
    </location>
</feature>
<dbReference type="Proteomes" id="UP001168146">
    <property type="component" value="Unassembled WGS sequence"/>
</dbReference>
<proteinExistence type="predicted"/>